<name>A0A1L9C1S0_9EURY</name>
<reference evidence="13" key="3">
    <citation type="submission" date="2017-04" db="EMBL/GenBank/DDBJ databases">
        <authorList>
            <person name="Varghese N."/>
            <person name="Submissions S."/>
        </authorList>
    </citation>
    <scope>NUCLEOTIDE SEQUENCE [LARGE SCALE GENOMIC DNA]</scope>
    <source>
        <strain evidence="13">FDF-1</strain>
    </source>
</reference>
<dbReference type="PANTHER" id="PTHR44936:SF10">
    <property type="entry name" value="SENSOR PROTEIN RSTB"/>
    <property type="match status" value="1"/>
</dbReference>
<evidence type="ECO:0000256" key="5">
    <source>
        <dbReference type="ARBA" id="ARBA00022777"/>
    </source>
</evidence>
<keyword evidence="3" id="KW-0808">Transferase</keyword>
<evidence type="ECO:0000313" key="13">
    <source>
        <dbReference type="Proteomes" id="UP000193969"/>
    </source>
</evidence>
<evidence type="ECO:0000313" key="9">
    <source>
        <dbReference type="EMBL" id="OJH48470.1"/>
    </source>
</evidence>
<dbReference type="STRING" id="523843.SAMN06264941_2163"/>
<dbReference type="GO" id="GO:0005524">
    <property type="term" value="F:ATP binding"/>
    <property type="evidence" value="ECO:0007669"/>
    <property type="project" value="UniProtKB-KW"/>
</dbReference>
<proteinExistence type="predicted"/>
<dbReference type="RefSeq" id="WP_072361968.1">
    <property type="nucleotide sequence ID" value="NZ_FXBN01000005.1"/>
</dbReference>
<dbReference type="EC" id="2.7.13.3" evidence="2"/>
<dbReference type="CDD" id="cd00075">
    <property type="entry name" value="HATPase"/>
    <property type="match status" value="1"/>
</dbReference>
<evidence type="ECO:0000256" key="3">
    <source>
        <dbReference type="ARBA" id="ARBA00022679"/>
    </source>
</evidence>
<reference evidence="11" key="2">
    <citation type="submission" date="2017-04" db="EMBL/GenBank/DDBJ databases">
        <authorList>
            <person name="Afonso C.L."/>
            <person name="Miller P.J."/>
            <person name="Scott M.A."/>
            <person name="Spackman E."/>
            <person name="Goraichik I."/>
            <person name="Dimitrov K.M."/>
            <person name="Suarez D.L."/>
            <person name="Swayne D.E."/>
        </authorList>
    </citation>
    <scope>NUCLEOTIDE SEQUENCE [LARGE SCALE GENOMIC DNA]</scope>
    <source>
        <strain evidence="11">FDF-1</strain>
    </source>
</reference>
<keyword evidence="7" id="KW-0175">Coiled coil</keyword>
<dbReference type="Pfam" id="PF02518">
    <property type="entry name" value="HATPase_c"/>
    <property type="match status" value="1"/>
</dbReference>
<dbReference type="Proteomes" id="UP000278252">
    <property type="component" value="Unassembled WGS sequence"/>
</dbReference>
<keyword evidence="5 9" id="KW-0418">Kinase</keyword>
<dbReference type="InterPro" id="IPR036890">
    <property type="entry name" value="HATPase_C_sf"/>
</dbReference>
<feature type="coiled-coil region" evidence="7">
    <location>
        <begin position="101"/>
        <end position="128"/>
    </location>
</feature>
<dbReference type="SMART" id="SM00387">
    <property type="entry name" value="HATPase_c"/>
    <property type="match status" value="1"/>
</dbReference>
<dbReference type="OrthoDB" id="230688at2157"/>
<dbReference type="InterPro" id="IPR004358">
    <property type="entry name" value="Sig_transdc_His_kin-like_C"/>
</dbReference>
<evidence type="ECO:0000256" key="6">
    <source>
        <dbReference type="ARBA" id="ARBA00022840"/>
    </source>
</evidence>
<keyword evidence="6" id="KW-0067">ATP-binding</keyword>
<evidence type="ECO:0000256" key="7">
    <source>
        <dbReference type="SAM" id="Coils"/>
    </source>
</evidence>
<dbReference type="SUPFAM" id="SSF55874">
    <property type="entry name" value="ATPase domain of HSP90 chaperone/DNA topoisomerase II/histidine kinase"/>
    <property type="match status" value="1"/>
</dbReference>
<dbReference type="InterPro" id="IPR003594">
    <property type="entry name" value="HATPase_dom"/>
</dbReference>
<dbReference type="EMBL" id="FXBN01000005">
    <property type="protein sequence ID" value="SMH45256.1"/>
    <property type="molecule type" value="Genomic_DNA"/>
</dbReference>
<dbReference type="PROSITE" id="PS50109">
    <property type="entry name" value="HIS_KIN"/>
    <property type="match status" value="1"/>
</dbReference>
<accession>A0A1L9C1S0</accession>
<dbReference type="EMBL" id="RJJH01000016">
    <property type="protein sequence ID" value="RNI08522.1"/>
    <property type="molecule type" value="Genomic_DNA"/>
</dbReference>
<reference evidence="10 14" key="4">
    <citation type="submission" date="2018-10" db="EMBL/GenBank/DDBJ databases">
        <title>Cultivation of a novel Methanohalophilus strain from Kebrit Deep of the Red Sea and a genomic comparison of members of the genus Methanohalophilus.</title>
        <authorList>
            <person name="Guan Y."/>
            <person name="Ngugi D.K."/>
            <person name="Stingl U."/>
        </authorList>
    </citation>
    <scope>NUCLEOTIDE SEQUENCE [LARGE SCALE GENOMIC DNA]</scope>
    <source>
        <strain evidence="10 14">DSM 7471</strain>
    </source>
</reference>
<protein>
    <recommendedName>
        <fullName evidence="2">histidine kinase</fullName>
        <ecNumber evidence="2">2.7.13.3</ecNumber>
    </recommendedName>
</protein>
<dbReference type="Proteomes" id="UP000193969">
    <property type="component" value="Unassembled WGS sequence"/>
</dbReference>
<reference evidence="9 12" key="1">
    <citation type="submission" date="2014-12" db="EMBL/GenBank/DDBJ databases">
        <title>The genome sequence of Methanohalophilus portucalensis strain FDF1.</title>
        <authorList>
            <person name="Lai M.-C."/>
            <person name="Lai S.-J."/>
        </authorList>
    </citation>
    <scope>NUCLEOTIDE SEQUENCE [LARGE SCALE GENOMIC DNA]</scope>
    <source>
        <strain evidence="9 12">FDF-1</strain>
    </source>
</reference>
<sequence length="470" mass="53249">MESKNPLLLLSNDLCVHGEGLTSNKKMLKDASILNMQDFRYLTPESQQELLESHGTVYIITSANERPLPRLLDIFDNEKYHIKAEECQDADKSAYPYILNAKLMELMLEQKQAKNRKLSEQMSSYLIAMDSIYTLSSYDRKEDIINHTKEFFAMMCLPENLCYFEAHNTKAQSDIHLTDFQKKEIVAFLKSNEYYKIAPSKKSFCFRLALQDRDEGIFVLENIAYPSRLHEFLNLTLSIRSVLSLVLENIARQNELVKSHNLLADANDMLKVINKILRHDLANNLGAIKMSLEMNETRPNPKYIQISKKAVDRSFEKINDMKGLENLIGTGKDLNCYEVKEIIEKIAGTDIEMDISIDGHCKVLADNALSSVFENIIKNAIAHGKANKMRITMAPSGKYCHISIEDNGTGIPDEIKTKIFKEGFTEGGDSNSGLGLYISKKVIERYGGHIAVKDNTPNGAKFILDIPSTK</sequence>
<evidence type="ECO:0000313" key="12">
    <source>
        <dbReference type="Proteomes" id="UP000185713"/>
    </source>
</evidence>
<evidence type="ECO:0000313" key="10">
    <source>
        <dbReference type="EMBL" id="RNI08522.1"/>
    </source>
</evidence>
<evidence type="ECO:0000256" key="4">
    <source>
        <dbReference type="ARBA" id="ARBA00022741"/>
    </source>
</evidence>
<feature type="domain" description="Histidine kinase" evidence="8">
    <location>
        <begin position="276"/>
        <end position="470"/>
    </location>
</feature>
<evidence type="ECO:0000313" key="14">
    <source>
        <dbReference type="Proteomes" id="UP000278252"/>
    </source>
</evidence>
<evidence type="ECO:0000256" key="2">
    <source>
        <dbReference type="ARBA" id="ARBA00012438"/>
    </source>
</evidence>
<dbReference type="GO" id="GO:0004673">
    <property type="term" value="F:protein histidine kinase activity"/>
    <property type="evidence" value="ECO:0007669"/>
    <property type="project" value="UniProtKB-EC"/>
</dbReference>
<evidence type="ECO:0000259" key="8">
    <source>
        <dbReference type="PROSITE" id="PS50109"/>
    </source>
</evidence>
<keyword evidence="13" id="KW-1185">Reference proteome</keyword>
<dbReference type="InterPro" id="IPR050980">
    <property type="entry name" value="2C_sensor_his_kinase"/>
</dbReference>
<dbReference type="EMBL" id="JWTK01000009">
    <property type="protein sequence ID" value="OJH48470.1"/>
    <property type="molecule type" value="Genomic_DNA"/>
</dbReference>
<dbReference type="InterPro" id="IPR005467">
    <property type="entry name" value="His_kinase_dom"/>
</dbReference>
<keyword evidence="4" id="KW-0547">Nucleotide-binding</keyword>
<dbReference type="Proteomes" id="UP000185713">
    <property type="component" value="Unassembled WGS sequence"/>
</dbReference>
<dbReference type="PRINTS" id="PR00344">
    <property type="entry name" value="BCTRLSENSOR"/>
</dbReference>
<dbReference type="Gene3D" id="3.30.565.10">
    <property type="entry name" value="Histidine kinase-like ATPase, C-terminal domain"/>
    <property type="match status" value="1"/>
</dbReference>
<evidence type="ECO:0000313" key="11">
    <source>
        <dbReference type="EMBL" id="SMH45256.1"/>
    </source>
</evidence>
<dbReference type="PANTHER" id="PTHR44936">
    <property type="entry name" value="SENSOR PROTEIN CREC"/>
    <property type="match status" value="1"/>
</dbReference>
<gene>
    <name evidence="10" type="ORF">EFE41_10125</name>
    <name evidence="9" type="ORF">MPF_2073</name>
    <name evidence="11" type="ORF">SAMN06264941_2163</name>
</gene>
<dbReference type="AlphaFoldDB" id="A0A1L9C1S0"/>
<evidence type="ECO:0000256" key="1">
    <source>
        <dbReference type="ARBA" id="ARBA00000085"/>
    </source>
</evidence>
<comment type="catalytic activity">
    <reaction evidence="1">
        <text>ATP + protein L-histidine = ADP + protein N-phospho-L-histidine.</text>
        <dbReference type="EC" id="2.7.13.3"/>
    </reaction>
</comment>
<organism evidence="9 12">
    <name type="scientific">Methanohalophilus portucalensis FDF-1</name>
    <dbReference type="NCBI Taxonomy" id="523843"/>
    <lineage>
        <taxon>Archaea</taxon>
        <taxon>Methanobacteriati</taxon>
        <taxon>Methanobacteriota</taxon>
        <taxon>Stenosarchaea group</taxon>
        <taxon>Methanomicrobia</taxon>
        <taxon>Methanosarcinales</taxon>
        <taxon>Methanosarcinaceae</taxon>
        <taxon>Methanohalophilus</taxon>
    </lineage>
</organism>